<feature type="compositionally biased region" description="Acidic residues" evidence="2">
    <location>
        <begin position="257"/>
        <end position="268"/>
    </location>
</feature>
<evidence type="ECO:0000256" key="1">
    <source>
        <dbReference type="SAM" id="Coils"/>
    </source>
</evidence>
<accession>A0AAV5LJU7</accession>
<reference evidence="4 5" key="1">
    <citation type="journal article" date="2021" name="Commun. Biol.">
        <title>The genome of Shorea leprosula (Dipterocarpaceae) highlights the ecological relevance of drought in aseasonal tropical rainforests.</title>
        <authorList>
            <person name="Ng K.K.S."/>
            <person name="Kobayashi M.J."/>
            <person name="Fawcett J.A."/>
            <person name="Hatakeyama M."/>
            <person name="Paape T."/>
            <person name="Ng C.H."/>
            <person name="Ang C.C."/>
            <person name="Tnah L.H."/>
            <person name="Lee C.T."/>
            <person name="Nishiyama T."/>
            <person name="Sese J."/>
            <person name="O'Brien M.J."/>
            <person name="Copetti D."/>
            <person name="Mohd Noor M.I."/>
            <person name="Ong R.C."/>
            <person name="Putra M."/>
            <person name="Sireger I.Z."/>
            <person name="Indrioko S."/>
            <person name="Kosugi Y."/>
            <person name="Izuno A."/>
            <person name="Isagi Y."/>
            <person name="Lee S.L."/>
            <person name="Shimizu K.K."/>
        </authorList>
    </citation>
    <scope>NUCLEOTIDE SEQUENCE [LARGE SCALE GENOMIC DNA]</scope>
    <source>
        <strain evidence="4">214</strain>
    </source>
</reference>
<dbReference type="InterPro" id="IPR014876">
    <property type="entry name" value="DEK_C"/>
</dbReference>
<evidence type="ECO:0000259" key="3">
    <source>
        <dbReference type="PROSITE" id="PS51998"/>
    </source>
</evidence>
<dbReference type="Proteomes" id="UP001054252">
    <property type="component" value="Unassembled WGS sequence"/>
</dbReference>
<dbReference type="EMBL" id="BPVZ01000124">
    <property type="protein sequence ID" value="GKV37681.1"/>
    <property type="molecule type" value="Genomic_DNA"/>
</dbReference>
<feature type="coiled-coil region" evidence="1">
    <location>
        <begin position="362"/>
        <end position="546"/>
    </location>
</feature>
<evidence type="ECO:0000313" key="4">
    <source>
        <dbReference type="EMBL" id="GKV37681.1"/>
    </source>
</evidence>
<dbReference type="PANTHER" id="PTHR15410">
    <property type="entry name" value="HIRA-INTERACTING PROTEIN 3"/>
    <property type="match status" value="1"/>
</dbReference>
<keyword evidence="1" id="KW-0175">Coiled coil</keyword>
<evidence type="ECO:0000313" key="5">
    <source>
        <dbReference type="Proteomes" id="UP001054252"/>
    </source>
</evidence>
<protein>
    <recommendedName>
        <fullName evidence="3">DEK-C domain-containing protein</fullName>
    </recommendedName>
</protein>
<sequence length="606" mass="69634">MTFESVLRLLENDLGLKTFALDVHKGFIKQQLLDILRQDIEFQIINVVRSQATRFYEQANSLTFESARRLLEKDLGLETFALDIHKRFIKQQLLKCLEGSSKNSGEIVETNASTTAEAAESQDECQSKKEVMESCSEDKEKIKDSCEEIKDVSENEIKEVIRKRASYMVANLDKVTVAGVFRLLEEDMNLDKYTLDTYKKFISKQLAEVLKSHEVSDPASEVKKKLKKDFQSTASRNSCIKESTNSSESENGKEDEDRKEEEEEEERFESEVVPKGMYKNSVRLKKRERPQKETKAPSKKRIKAAEKVSEYGSDAEEEIGVVSEGGRFQSSAAKAVKDFVDSGFTMRSLHENGSHSNCLWQIDELRKECERLRLENQNLASENRQVMEERHDISTFMKLKNEELTRAMELVEKAKREAEKAKEEAAKERHEMSTFINLKKKNEEMARAKELAENAKEEAEKAKEEVERERHEMSAFMKLENEELTRVKEFVEKAKREAEKAKEAQNVAEKSATRFKSKLDDMQQHVADLQRQLDEARASASRAIDEFRASKACQELLVDLAGPYMDGGFDNFRMQAIRDFPKLKQIFEAYELDIDMVIASLTTSGG</sequence>
<dbReference type="PANTHER" id="PTHR15410:SF2">
    <property type="entry name" value="HIRA-INTERACTING PROTEIN 3"/>
    <property type="match status" value="1"/>
</dbReference>
<dbReference type="AlphaFoldDB" id="A0AAV5LJU7"/>
<organism evidence="4 5">
    <name type="scientific">Rubroshorea leprosula</name>
    <dbReference type="NCBI Taxonomy" id="152421"/>
    <lineage>
        <taxon>Eukaryota</taxon>
        <taxon>Viridiplantae</taxon>
        <taxon>Streptophyta</taxon>
        <taxon>Embryophyta</taxon>
        <taxon>Tracheophyta</taxon>
        <taxon>Spermatophyta</taxon>
        <taxon>Magnoliopsida</taxon>
        <taxon>eudicotyledons</taxon>
        <taxon>Gunneridae</taxon>
        <taxon>Pentapetalae</taxon>
        <taxon>rosids</taxon>
        <taxon>malvids</taxon>
        <taxon>Malvales</taxon>
        <taxon>Dipterocarpaceae</taxon>
        <taxon>Rubroshorea</taxon>
    </lineage>
</organism>
<comment type="caution">
    <text evidence="4">The sequence shown here is derived from an EMBL/GenBank/DDBJ whole genome shotgun (WGS) entry which is preliminary data.</text>
</comment>
<dbReference type="GO" id="GO:0005634">
    <property type="term" value="C:nucleus"/>
    <property type="evidence" value="ECO:0007669"/>
    <property type="project" value="TreeGrafter"/>
</dbReference>
<name>A0AAV5LJU7_9ROSI</name>
<gene>
    <name evidence="4" type="ORF">SLEP1_g45679</name>
</gene>
<feature type="region of interest" description="Disordered" evidence="2">
    <location>
        <begin position="234"/>
        <end position="301"/>
    </location>
</feature>
<feature type="compositionally biased region" description="Polar residues" evidence="2">
    <location>
        <begin position="234"/>
        <end position="249"/>
    </location>
</feature>
<proteinExistence type="predicted"/>
<dbReference type="InterPro" id="IPR037647">
    <property type="entry name" value="HIRIP3"/>
</dbReference>
<feature type="domain" description="DEK-C" evidence="3">
    <location>
        <begin position="151"/>
        <end position="211"/>
    </location>
</feature>
<evidence type="ECO:0000256" key="2">
    <source>
        <dbReference type="SAM" id="MobiDB-lite"/>
    </source>
</evidence>
<dbReference type="PROSITE" id="PS51998">
    <property type="entry name" value="DEK_C"/>
    <property type="match status" value="1"/>
</dbReference>
<keyword evidence="5" id="KW-1185">Reference proteome</keyword>